<dbReference type="EMBL" id="LRQG01000287">
    <property type="protein sequence ID" value="KXA31092.1"/>
    <property type="molecule type" value="Genomic_DNA"/>
</dbReference>
<evidence type="ECO:0000259" key="1">
    <source>
        <dbReference type="Pfam" id="PF03412"/>
    </source>
</evidence>
<dbReference type="Proteomes" id="UP000070533">
    <property type="component" value="Unassembled WGS sequence"/>
</dbReference>
<accession>A0A133PR34</accession>
<name>A0A133PR34_9BACT</name>
<evidence type="ECO:0000313" key="2">
    <source>
        <dbReference type="EMBL" id="KXA31092.1"/>
    </source>
</evidence>
<dbReference type="STRING" id="28128.HMPREF3226_03000"/>
<keyword evidence="3" id="KW-1185">Reference proteome</keyword>
<feature type="domain" description="Peptidase C39" evidence="1">
    <location>
        <begin position="2"/>
        <end position="61"/>
    </location>
</feature>
<dbReference type="Pfam" id="PF03412">
    <property type="entry name" value="Peptidase_C39"/>
    <property type="match status" value="1"/>
</dbReference>
<reference evidence="3" key="1">
    <citation type="submission" date="2016-01" db="EMBL/GenBank/DDBJ databases">
        <authorList>
            <person name="Mitreva M."/>
            <person name="Pepin K.H."/>
            <person name="Mihindukulasuriya K.A."/>
            <person name="Fulton R."/>
            <person name="Fronick C."/>
            <person name="O'Laughlin M."/>
            <person name="Miner T."/>
            <person name="Herter B."/>
            <person name="Rosa B.A."/>
            <person name="Cordes M."/>
            <person name="Tomlinson C."/>
            <person name="Wollam A."/>
            <person name="Palsikar V.B."/>
            <person name="Mardis E.R."/>
            <person name="Wilson R.K."/>
        </authorList>
    </citation>
    <scope>NUCLEOTIDE SEQUENCE [LARGE SCALE GENOMIC DNA]</scope>
    <source>
        <strain evidence="3">MJR7716</strain>
    </source>
</reference>
<dbReference type="AlphaFoldDB" id="A0A133PR34"/>
<evidence type="ECO:0000313" key="3">
    <source>
        <dbReference type="Proteomes" id="UP000070533"/>
    </source>
</evidence>
<dbReference type="PATRIC" id="fig|28128.5.peg.3092"/>
<dbReference type="Gene3D" id="3.90.70.10">
    <property type="entry name" value="Cysteine proteinases"/>
    <property type="match status" value="1"/>
</dbReference>
<dbReference type="GO" id="GO:0005524">
    <property type="term" value="F:ATP binding"/>
    <property type="evidence" value="ECO:0007669"/>
    <property type="project" value="InterPro"/>
</dbReference>
<organism evidence="2 3">
    <name type="scientific">Prevotella corporis</name>
    <dbReference type="NCBI Taxonomy" id="28128"/>
    <lineage>
        <taxon>Bacteria</taxon>
        <taxon>Pseudomonadati</taxon>
        <taxon>Bacteroidota</taxon>
        <taxon>Bacteroidia</taxon>
        <taxon>Bacteroidales</taxon>
        <taxon>Prevotellaceae</taxon>
        <taxon>Prevotella</taxon>
    </lineage>
</organism>
<comment type="caution">
    <text evidence="2">The sequence shown here is derived from an EMBL/GenBank/DDBJ whole genome shotgun (WGS) entry which is preliminary data.</text>
</comment>
<dbReference type="GO" id="GO:0006508">
    <property type="term" value="P:proteolysis"/>
    <property type="evidence" value="ECO:0007669"/>
    <property type="project" value="InterPro"/>
</dbReference>
<dbReference type="InterPro" id="IPR005074">
    <property type="entry name" value="Peptidase_C39"/>
</dbReference>
<proteinExistence type="predicted"/>
<dbReference type="GO" id="GO:0008233">
    <property type="term" value="F:peptidase activity"/>
    <property type="evidence" value="ECO:0007669"/>
    <property type="project" value="InterPro"/>
</dbReference>
<sequence length="93" mass="10883">MSFEILSQEVPLPCIVHWNQNHFVVVYKIKKHKKGKYSIYVADPSKGLVTYTKEEFCEHWVSTQTNGEEKGIALLLEPTEQFYAQKDKPQIRN</sequence>
<dbReference type="GO" id="GO:0016020">
    <property type="term" value="C:membrane"/>
    <property type="evidence" value="ECO:0007669"/>
    <property type="project" value="InterPro"/>
</dbReference>
<gene>
    <name evidence="2" type="ORF">HMPREF3226_03000</name>
</gene>
<protein>
    <recommendedName>
        <fullName evidence="1">Peptidase C39 domain-containing protein</fullName>
    </recommendedName>
</protein>